<comment type="function">
    <text evidence="6">Clathrin is the major protein of the polyhedral coat of coated pits and vesicles.</text>
</comment>
<dbReference type="GO" id="GO:0030130">
    <property type="term" value="C:clathrin coat of trans-Golgi network vesicle"/>
    <property type="evidence" value="ECO:0007669"/>
    <property type="project" value="InterPro"/>
</dbReference>
<dbReference type="STRING" id="1448308.A0A2T2N3T8"/>
<evidence type="ECO:0000256" key="7">
    <source>
        <dbReference type="SAM" id="Coils"/>
    </source>
</evidence>
<keyword evidence="9" id="KW-1185">Reference proteome</keyword>
<dbReference type="EMBL" id="KZ678151">
    <property type="protein sequence ID" value="PSN60115.1"/>
    <property type="molecule type" value="Genomic_DNA"/>
</dbReference>
<comment type="similarity">
    <text evidence="2 6">Belongs to the clathrin light chain family.</text>
</comment>
<dbReference type="Pfam" id="PF01086">
    <property type="entry name" value="Clathrin_lg_ch"/>
    <property type="match status" value="1"/>
</dbReference>
<feature type="coiled-coil region" evidence="7">
    <location>
        <begin position="156"/>
        <end position="183"/>
    </location>
</feature>
<sequence>MADRFPSLDEIDAGQTEARGEANFDLVGAGDGVEDDFLSRERALLGDDADQFASANDKLASVEDGDDDLLGGGSDFQANVGAEEMTGFESSFPAIDTTNDHMAPGGTITGSNLPFLPGQPTPSFTPVRSDSPEPDVIREWRERRDLQIQHRDEVSAERKAKTIQEAQQNIDDFYENYNNKKDKEITKTRQEAEEFLANRDDTTAGGTSWERIAKLVDLSGKGMKGGASGSEKARFRELLLSLRKDEKAPGATGY</sequence>
<protein>
    <recommendedName>
        <fullName evidence="6">Clathrin light chain</fullName>
    </recommendedName>
</protein>
<keyword evidence="7" id="KW-0175">Coiled coil</keyword>
<organism evidence="8 9">
    <name type="scientific">Corynespora cassiicola Philippines</name>
    <dbReference type="NCBI Taxonomy" id="1448308"/>
    <lineage>
        <taxon>Eukaryota</taxon>
        <taxon>Fungi</taxon>
        <taxon>Dikarya</taxon>
        <taxon>Ascomycota</taxon>
        <taxon>Pezizomycotina</taxon>
        <taxon>Dothideomycetes</taxon>
        <taxon>Pleosporomycetidae</taxon>
        <taxon>Pleosporales</taxon>
        <taxon>Corynesporascaceae</taxon>
        <taxon>Corynespora</taxon>
    </lineage>
</organism>
<evidence type="ECO:0000313" key="8">
    <source>
        <dbReference type="EMBL" id="PSN60115.1"/>
    </source>
</evidence>
<dbReference type="GO" id="GO:0030132">
    <property type="term" value="C:clathrin coat of coated pit"/>
    <property type="evidence" value="ECO:0007669"/>
    <property type="project" value="InterPro"/>
</dbReference>
<evidence type="ECO:0000256" key="6">
    <source>
        <dbReference type="RuleBase" id="RU363137"/>
    </source>
</evidence>
<evidence type="ECO:0000256" key="1">
    <source>
        <dbReference type="ARBA" id="ARBA00004180"/>
    </source>
</evidence>
<dbReference type="PANTHER" id="PTHR10639:SF7">
    <property type="entry name" value="CLATHRIN LIGHT CHAIN"/>
    <property type="match status" value="1"/>
</dbReference>
<dbReference type="GO" id="GO:0005198">
    <property type="term" value="F:structural molecule activity"/>
    <property type="evidence" value="ECO:0007669"/>
    <property type="project" value="InterPro"/>
</dbReference>
<keyword evidence="3 6" id="KW-0472">Membrane</keyword>
<proteinExistence type="inferred from homology"/>
<accession>A0A2T2N3T8</accession>
<keyword evidence="4 6" id="KW-0168">Coated pit</keyword>
<evidence type="ECO:0000256" key="4">
    <source>
        <dbReference type="ARBA" id="ARBA00023176"/>
    </source>
</evidence>
<evidence type="ECO:0000313" key="9">
    <source>
        <dbReference type="Proteomes" id="UP000240883"/>
    </source>
</evidence>
<dbReference type="OrthoDB" id="5512at2759"/>
<dbReference type="GO" id="GO:0032050">
    <property type="term" value="F:clathrin heavy chain binding"/>
    <property type="evidence" value="ECO:0007669"/>
    <property type="project" value="TreeGrafter"/>
</dbReference>
<dbReference type="PANTHER" id="PTHR10639">
    <property type="entry name" value="CLATHRIN LIGHT CHAIN"/>
    <property type="match status" value="1"/>
</dbReference>
<name>A0A2T2N3T8_CORCC</name>
<gene>
    <name evidence="8" type="ORF">BS50DRAFT_579606</name>
</gene>
<dbReference type="Proteomes" id="UP000240883">
    <property type="component" value="Unassembled WGS sequence"/>
</dbReference>
<dbReference type="AlphaFoldDB" id="A0A2T2N3T8"/>
<dbReference type="GO" id="GO:0072583">
    <property type="term" value="P:clathrin-dependent endocytosis"/>
    <property type="evidence" value="ECO:0007669"/>
    <property type="project" value="TreeGrafter"/>
</dbReference>
<dbReference type="InterPro" id="IPR000996">
    <property type="entry name" value="Clathrin_L-chain"/>
</dbReference>
<comment type="subcellular location">
    <subcellularLocation>
        <location evidence="1 6">Cytoplasmic vesicle membrane</location>
        <topology evidence="1 6">Peripheral membrane protein</topology>
        <orientation evidence="1 6">Cytoplasmic side</orientation>
    </subcellularLocation>
    <subcellularLocation>
        <location evidence="6">Membrane</location>
        <location evidence="6">Coated pit</location>
        <topology evidence="6">Peripheral membrane protein</topology>
        <orientation evidence="6">Cytoplasmic side</orientation>
    </subcellularLocation>
    <text evidence="6">Cytoplasmic face of coated pits and vesicles.</text>
</comment>
<evidence type="ECO:0000256" key="3">
    <source>
        <dbReference type="ARBA" id="ARBA00023136"/>
    </source>
</evidence>
<keyword evidence="5 6" id="KW-0968">Cytoplasmic vesicle</keyword>
<dbReference type="GO" id="GO:0006886">
    <property type="term" value="P:intracellular protein transport"/>
    <property type="evidence" value="ECO:0007669"/>
    <property type="project" value="InterPro"/>
</dbReference>
<evidence type="ECO:0000256" key="5">
    <source>
        <dbReference type="ARBA" id="ARBA00023329"/>
    </source>
</evidence>
<reference evidence="8 9" key="1">
    <citation type="journal article" date="2018" name="Front. Microbiol.">
        <title>Genome-Wide Analysis of Corynespora cassiicola Leaf Fall Disease Putative Effectors.</title>
        <authorList>
            <person name="Lopez D."/>
            <person name="Ribeiro S."/>
            <person name="Label P."/>
            <person name="Fumanal B."/>
            <person name="Venisse J.S."/>
            <person name="Kohler A."/>
            <person name="de Oliveira R.R."/>
            <person name="Labutti K."/>
            <person name="Lipzen A."/>
            <person name="Lail K."/>
            <person name="Bauer D."/>
            <person name="Ohm R.A."/>
            <person name="Barry K.W."/>
            <person name="Spatafora J."/>
            <person name="Grigoriev I.V."/>
            <person name="Martin F.M."/>
            <person name="Pujade-Renaud V."/>
        </authorList>
    </citation>
    <scope>NUCLEOTIDE SEQUENCE [LARGE SCALE GENOMIC DNA]</scope>
    <source>
        <strain evidence="8 9">Philippines</strain>
    </source>
</reference>
<evidence type="ECO:0000256" key="2">
    <source>
        <dbReference type="ARBA" id="ARBA00005263"/>
    </source>
</evidence>